<dbReference type="Proteomes" id="UP000664122">
    <property type="component" value="Unassembled WGS sequence"/>
</dbReference>
<evidence type="ECO:0000313" key="3">
    <source>
        <dbReference type="Proteomes" id="UP000664122"/>
    </source>
</evidence>
<protein>
    <submittedName>
        <fullName evidence="2">Glycosyltransferase family 25 protein</fullName>
    </submittedName>
</protein>
<reference evidence="2" key="1">
    <citation type="submission" date="2021-03" db="EMBL/GenBank/DDBJ databases">
        <title>Whole genome sequence of Jiella sp. CQZ9-1.</title>
        <authorList>
            <person name="Tuo L."/>
        </authorList>
    </citation>
    <scope>NUCLEOTIDE SEQUENCE</scope>
    <source>
        <strain evidence="2">CQZ9-1</strain>
    </source>
</reference>
<organism evidence="2 3">
    <name type="scientific">Jiella flava</name>
    <dbReference type="NCBI Taxonomy" id="2816857"/>
    <lineage>
        <taxon>Bacteria</taxon>
        <taxon>Pseudomonadati</taxon>
        <taxon>Pseudomonadota</taxon>
        <taxon>Alphaproteobacteria</taxon>
        <taxon>Hyphomicrobiales</taxon>
        <taxon>Aurantimonadaceae</taxon>
        <taxon>Jiella</taxon>
    </lineage>
</organism>
<dbReference type="EMBL" id="JAFMPP010000006">
    <property type="protein sequence ID" value="MBO0662630.1"/>
    <property type="molecule type" value="Genomic_DNA"/>
</dbReference>
<keyword evidence="3" id="KW-1185">Reference proteome</keyword>
<dbReference type="AlphaFoldDB" id="A0A939JTY9"/>
<dbReference type="CDD" id="cd06532">
    <property type="entry name" value="Glyco_transf_25"/>
    <property type="match status" value="1"/>
</dbReference>
<sequence>MPEMHYINLGRARQRRASMEVQARAHGLALTRFAACEAAAIDEDRFAWLSTRWERPMTRPELAAYLSHRALWERAAATPEGLVILEDDTIFAAHFRAVACEVAASGYDLVNFETVGRRKFFKKAAASDRGRFRFTALVRDKSGAGAYYVSQAGARRLLAASKTHVAPVDAYMFGVCRLKIAQVEPAATMQVHLLQERGFDVGLTTTTSIHQPRQRLPLTLTNLGYVAKRLRTQLRLAGVQARRLVDVEFRRADFDHTVFDDVLPIPAADLDAEMRRYWPADQTPS</sequence>
<feature type="domain" description="Glycosyl transferase family 25" evidence="1">
    <location>
        <begin position="1"/>
        <end position="172"/>
    </location>
</feature>
<name>A0A939JTY9_9HYPH</name>
<proteinExistence type="predicted"/>
<evidence type="ECO:0000259" key="1">
    <source>
        <dbReference type="Pfam" id="PF01755"/>
    </source>
</evidence>
<comment type="caution">
    <text evidence="2">The sequence shown here is derived from an EMBL/GenBank/DDBJ whole genome shotgun (WGS) entry which is preliminary data.</text>
</comment>
<dbReference type="Pfam" id="PF01755">
    <property type="entry name" value="Glyco_transf_25"/>
    <property type="match status" value="1"/>
</dbReference>
<dbReference type="InterPro" id="IPR002654">
    <property type="entry name" value="Glyco_trans_25"/>
</dbReference>
<evidence type="ECO:0000313" key="2">
    <source>
        <dbReference type="EMBL" id="MBO0662630.1"/>
    </source>
</evidence>
<dbReference type="RefSeq" id="WP_231081659.1">
    <property type="nucleotide sequence ID" value="NZ_JAJNMM010000005.1"/>
</dbReference>
<accession>A0A939JTY9</accession>
<gene>
    <name evidence="2" type="ORF">J1C48_08580</name>
</gene>